<evidence type="ECO:0000313" key="2">
    <source>
        <dbReference type="Proteomes" id="UP001275440"/>
    </source>
</evidence>
<organism evidence="1 2">
    <name type="scientific">Rhodococcus zopfii</name>
    <dbReference type="NCBI Taxonomy" id="43772"/>
    <lineage>
        <taxon>Bacteria</taxon>
        <taxon>Bacillati</taxon>
        <taxon>Actinomycetota</taxon>
        <taxon>Actinomycetes</taxon>
        <taxon>Mycobacteriales</taxon>
        <taxon>Nocardiaceae</taxon>
        <taxon>Rhodococcus</taxon>
    </lineage>
</organism>
<proteinExistence type="predicted"/>
<evidence type="ECO:0000313" key="1">
    <source>
        <dbReference type="EMBL" id="MDV2476757.1"/>
    </source>
</evidence>
<dbReference type="SUPFAM" id="SSF53807">
    <property type="entry name" value="Helical backbone' metal receptor"/>
    <property type="match status" value="1"/>
</dbReference>
<keyword evidence="2" id="KW-1185">Reference proteome</keyword>
<name>A0ABU3WRX7_9NOCA</name>
<dbReference type="Proteomes" id="UP001275440">
    <property type="component" value="Unassembled WGS sequence"/>
</dbReference>
<dbReference type="EMBL" id="WBMO01000001">
    <property type="protein sequence ID" value="MDV2476757.1"/>
    <property type="molecule type" value="Genomic_DNA"/>
</dbReference>
<reference evidence="1 2" key="1">
    <citation type="submission" date="2019-10" db="EMBL/GenBank/DDBJ databases">
        <title>Draft Genome Assembly of Rhodococcus zopfii DSM44189.</title>
        <authorList>
            <person name="Sutton J.M."/>
            <person name="Akob D.M."/>
            <person name="Bushman T.J."/>
        </authorList>
    </citation>
    <scope>NUCLEOTIDE SEQUENCE [LARGE SCALE GENOMIC DNA]</scope>
    <source>
        <strain evidence="1 2">DSM 44189</strain>
    </source>
</reference>
<sequence>MTACPSWRIAREGESLALAAGQFRTAFADPGVQSETVAAHGSVDPEQIPAADPGLAIITPRHGGESVGLTADPEQVVRTDPAAVLLVDMLGADRDSFVLLLSNPAVSELAAVCGDRVLVLDGKQAQALGLQTTAEGAQRIRDWLAGLDRS</sequence>
<comment type="caution">
    <text evidence="1">The sequence shown here is derived from an EMBL/GenBank/DDBJ whole genome shotgun (WGS) entry which is preliminary data.</text>
</comment>
<protein>
    <submittedName>
        <fullName evidence="1">Uncharacterized protein</fullName>
    </submittedName>
</protein>
<gene>
    <name evidence="1" type="ORF">F8M49_18130</name>
</gene>
<accession>A0ABU3WRX7</accession>
<dbReference type="Gene3D" id="3.40.50.1980">
    <property type="entry name" value="Nitrogenase molybdenum iron protein domain"/>
    <property type="match status" value="1"/>
</dbReference>